<organism evidence="1 2">
    <name type="scientific">Rhabditophanes sp. KR3021</name>
    <dbReference type="NCBI Taxonomy" id="114890"/>
    <lineage>
        <taxon>Eukaryota</taxon>
        <taxon>Metazoa</taxon>
        <taxon>Ecdysozoa</taxon>
        <taxon>Nematoda</taxon>
        <taxon>Chromadorea</taxon>
        <taxon>Rhabditida</taxon>
        <taxon>Tylenchina</taxon>
        <taxon>Panagrolaimomorpha</taxon>
        <taxon>Strongyloidoidea</taxon>
        <taxon>Alloionematidae</taxon>
        <taxon>Rhabditophanes</taxon>
    </lineage>
</organism>
<reference evidence="2" key="1">
    <citation type="submission" date="2016-11" db="UniProtKB">
        <authorList>
            <consortium name="WormBaseParasite"/>
        </authorList>
    </citation>
    <scope>IDENTIFICATION</scope>
    <source>
        <strain evidence="2">KR3021</strain>
    </source>
</reference>
<dbReference type="WBParaSite" id="RSKR_0000214700.1">
    <property type="protein sequence ID" value="RSKR_0000214700.1"/>
    <property type="gene ID" value="RSKR_0000214700"/>
</dbReference>
<proteinExistence type="predicted"/>
<protein>
    <submittedName>
        <fullName evidence="2">Reticulocalbin-2</fullName>
    </submittedName>
</protein>
<name>A0AC35TLT7_9BILA</name>
<sequence length="311" mass="36282">MKLKLSLFICLVVISFNLCWSDQEHVEHGSFSSKFRHPHDQHLDHEAIIGSKKEAEEFDELSADESKKRLAIIARRMDTDGNGIIVEKELEAWIYQSMLKLDNEEAEERFAEIDVDNDQIITWKEYVSEAFGTDHVLDAKDMKDPDDAKLFAEDQAYFEVADRNNDGQLSKEEFFYFQTPEHYDFMFDVLIKNTMLEKDENKDGKIDIKEYLGDTYNNPSGEWYEVEKNRFEEEYDKNHDGFLEGDELRAWLIPDLTATAKTEAEHLLAEADTDKNHELSIEEIVNAYKAFVGSEATNYGERLKDLHHEEL</sequence>
<dbReference type="Proteomes" id="UP000095286">
    <property type="component" value="Unplaced"/>
</dbReference>
<evidence type="ECO:0000313" key="1">
    <source>
        <dbReference type="Proteomes" id="UP000095286"/>
    </source>
</evidence>
<evidence type="ECO:0000313" key="2">
    <source>
        <dbReference type="WBParaSite" id="RSKR_0000214700.1"/>
    </source>
</evidence>
<accession>A0AC35TLT7</accession>